<feature type="transmembrane region" description="Helical" evidence="7">
    <location>
        <begin position="1632"/>
        <end position="1653"/>
    </location>
</feature>
<dbReference type="SUPFAM" id="SSF49562">
    <property type="entry name" value="C2 domain (Calcium/lipid-binding domain, CaLB)"/>
    <property type="match status" value="5"/>
</dbReference>
<dbReference type="PROSITE" id="PS50004">
    <property type="entry name" value="C2"/>
    <property type="match status" value="5"/>
</dbReference>
<dbReference type="InterPro" id="IPR037725">
    <property type="entry name" value="C2F_Ferlin"/>
</dbReference>
<comment type="subcellular location">
    <subcellularLocation>
        <location evidence="1">Membrane</location>
        <topology evidence="1">Single-pass membrane protein</topology>
    </subcellularLocation>
</comment>
<organism evidence="9 10">
    <name type="scientific">Loxostege sticticalis</name>
    <name type="common">Beet webworm moth</name>
    <dbReference type="NCBI Taxonomy" id="481309"/>
    <lineage>
        <taxon>Eukaryota</taxon>
        <taxon>Metazoa</taxon>
        <taxon>Ecdysozoa</taxon>
        <taxon>Arthropoda</taxon>
        <taxon>Hexapoda</taxon>
        <taxon>Insecta</taxon>
        <taxon>Pterygota</taxon>
        <taxon>Neoptera</taxon>
        <taxon>Endopterygota</taxon>
        <taxon>Lepidoptera</taxon>
        <taxon>Glossata</taxon>
        <taxon>Ditrysia</taxon>
        <taxon>Pyraloidea</taxon>
        <taxon>Crambidae</taxon>
        <taxon>Pyraustinae</taxon>
        <taxon>Loxostege</taxon>
    </lineage>
</organism>
<proteinExistence type="predicted"/>
<dbReference type="PANTHER" id="PTHR12546:SF60">
    <property type="entry name" value="MISFIRE, ISOFORM F"/>
    <property type="match status" value="1"/>
</dbReference>
<evidence type="ECO:0000256" key="4">
    <source>
        <dbReference type="ARBA" id="ARBA00022989"/>
    </source>
</evidence>
<accession>A0ABR3IM55</accession>
<comment type="caution">
    <text evidence="9">The sequence shown here is derived from an EMBL/GenBank/DDBJ whole genome shotgun (WGS) entry which is preliminary data.</text>
</comment>
<keyword evidence="10" id="KW-1185">Reference proteome</keyword>
<dbReference type="Gene3D" id="2.60.40.150">
    <property type="entry name" value="C2 domain"/>
    <property type="match status" value="4"/>
</dbReference>
<evidence type="ECO:0000256" key="2">
    <source>
        <dbReference type="ARBA" id="ARBA00022692"/>
    </source>
</evidence>
<evidence type="ECO:0000259" key="8">
    <source>
        <dbReference type="PROSITE" id="PS50004"/>
    </source>
</evidence>
<dbReference type="Pfam" id="PF22901">
    <property type="entry name" value="dsrm_Ferlin"/>
    <property type="match status" value="1"/>
</dbReference>
<dbReference type="InterPro" id="IPR055072">
    <property type="entry name" value="Ferlin_DSRM"/>
</dbReference>
<keyword evidence="3" id="KW-0677">Repeat</keyword>
<dbReference type="Pfam" id="PF00168">
    <property type="entry name" value="C2"/>
    <property type="match status" value="5"/>
</dbReference>
<dbReference type="InterPro" id="IPR037724">
    <property type="entry name" value="C2E_Ferlin"/>
</dbReference>
<feature type="domain" description="C2" evidence="8">
    <location>
        <begin position="175"/>
        <end position="300"/>
    </location>
</feature>
<reference evidence="9 10" key="1">
    <citation type="submission" date="2024-06" db="EMBL/GenBank/DDBJ databases">
        <title>A chromosome-level genome assembly of beet webworm, Loxostege sticticalis.</title>
        <authorList>
            <person name="Zhang Y."/>
        </authorList>
    </citation>
    <scope>NUCLEOTIDE SEQUENCE [LARGE SCALE GENOMIC DNA]</scope>
    <source>
        <strain evidence="9">AQ026</strain>
        <tissue evidence="9">Whole body</tissue>
    </source>
</reference>
<evidence type="ECO:0000256" key="3">
    <source>
        <dbReference type="ARBA" id="ARBA00022737"/>
    </source>
</evidence>
<dbReference type="SMART" id="SM01202">
    <property type="entry name" value="FerI"/>
    <property type="match status" value="1"/>
</dbReference>
<evidence type="ECO:0000256" key="5">
    <source>
        <dbReference type="ARBA" id="ARBA00023136"/>
    </source>
</evidence>
<dbReference type="EMBL" id="JBEUOH010000001">
    <property type="protein sequence ID" value="KAL0902152.1"/>
    <property type="molecule type" value="Genomic_DNA"/>
</dbReference>
<keyword evidence="2 7" id="KW-0812">Transmembrane</keyword>
<dbReference type="SMART" id="SM00239">
    <property type="entry name" value="C2"/>
    <property type="match status" value="5"/>
</dbReference>
<feature type="domain" description="C2" evidence="8">
    <location>
        <begin position="695"/>
        <end position="821"/>
    </location>
</feature>
<dbReference type="InterPro" id="IPR037721">
    <property type="entry name" value="Ferlin"/>
</dbReference>
<name>A0ABR3IM55_LOXSC</name>
<dbReference type="InterPro" id="IPR000008">
    <property type="entry name" value="C2_dom"/>
</dbReference>
<dbReference type="SMART" id="SM01201">
    <property type="entry name" value="FerB"/>
    <property type="match status" value="1"/>
</dbReference>
<dbReference type="CDD" id="cd08374">
    <property type="entry name" value="C2F_Ferlin"/>
    <property type="match status" value="1"/>
</dbReference>
<feature type="domain" description="C2" evidence="8">
    <location>
        <begin position="13"/>
        <end position="139"/>
    </location>
</feature>
<sequence length="1677" mass="191877">MYSRSPDRRRRQKAARASFRVENEHSQEAMPQYFQISVNVLEARKLAWSNPHSANSYVVVVLGKKKYRSTVRRNMEEPYYKECFLYEMYASIQDLQRSSLWLAVMEPRCCAPSRLLGEATIDLGTIWAQPHHQVFHKWAQLTLPRDPPTGPVGFLKVDIAIIFRGEVQVMPVNVNQQTVEEHLLPSSSEQQRANYLITVYGAFGLPSGTHCHGDRRYGKLPSTFVRVSFCGLVAKTAVQHRNIHPMYCEQVSIVEMFPNLCQLIRLEVCSAEGYFNRVLASTHLKMAAVSHDGENGFLPTFGPSLLHMYGTTCTGTMGTTGEDGPFHRGALLVSLKTVVPYYQQGVRSTSVEPVTPLKLENLWVMEDFCIYCPIFEVSMLDRRISGKFCGVALTIGEVNADSGSDEETRKLHYTGSMDVMKSKPAYGYLDFPNGYPVLQLAVRLPDFRFRMYRNNMVHGIVADLELSISDVERRLKNLEYSTPNDLVDELNKAVDDAAANIIKFLDIVQYSGPASSSDDVMKQYNTDLDQKQLALQKEEMEKIYQQITKKIKTGSIFNLIRSVHIGDNGCETKKSVKIMLAEVRAMTDNLRNLIYKTSEGWPDLVIWLLNGGSRVAYTKIPTAEIIHSVIPEQSGRHCGRIQTVYVKPLKCPRHVNTLATGCYCIAGKLEVMLWMGLYRQNFAFESCLPGGLKLRIKDLEMVIKTSAMMLECRVFIYKAKINNVIDTSNISYLFARANAMNAVKETKVKQKSSTPVWNEVIRIQRMVFTTMEKLVSSPPVVLIEVYENDLSGRNDLVGRFQIEPIIDDRQSFEHAPKLQWYELYKGVEQAGQILMSVQLLQVPERLMKTTIYSPIEETFCASEVANEVNGNGEEVESLPSILIPQSTTYKIDVYWWGLRDVNITRKPCAVLQIDELTIKSDIICERKSNCNFPNGRTSHTFEGPLNEAYRSNLSVKLYDSGTFGRSLFLGTNFMKNPNKYIINWIAKSEREASLKSASITSSNFFQVNQMTYIKKSNSCMDEYDEFASNVSIRSNRIRCKAKRSTWSRLFCRQPAEEEFVLLPMFAKEKDQIKVVKKSLTQPEQKDWWLRYFSSDKDYETEDKSNIYTSELERQPEFSKFKDWCSSLKFYNGAKSGIPEKDEQIYCGFLKVGIALYKWPPPDDTVAVTTSGVELDNGYFDDMPGNDPAQFLVRVYLVKGVDLKTKDCTGQLDPYVILNCGKKRLGKREEFVKNTANPIFGRMYEFRCTLPEDYRLMISVYDYEAIQPDELIGSTDIDLEDRIYTKHRARLGLSSEYNLTGPYKWRDCMKPSEILEELCIKNHLPLPVYPDLNTVILNGVEYKDSEKDKAYISTSERKENICLNLLHKWNTLPLCGYHLVPEHVETRSLLNPEKAGFDQGKIVMWVDMFPLDTELYIPPPVDITPRSVEEYELRLTVWDAQGLRLDDGSPANRKSTDIYVKAWIGSRSQAQDTDIHYRCTGEGNFNWRMIFNFQYQHVERKIVVKEKGPFTEYEERVPPILVVQVMDTDAVLTDDFLGTLTLDLNALPRGEKLARQCTLEAMDKAKRLNLFTMRSIRCWWPLWTVDLKTEKKGVIDIEMTLLPKEKAVLMPVGLGRNSPNPLPEPNADESLQLTIKVVAFLVFIMMILLAAIYFDAMPDIGFQSWIRYNLRTQSKASE</sequence>
<feature type="domain" description="C2" evidence="8">
    <location>
        <begin position="1416"/>
        <end position="1557"/>
    </location>
</feature>
<protein>
    <recommendedName>
        <fullName evidence="8">C2 domain-containing protein</fullName>
    </recommendedName>
</protein>
<dbReference type="CDD" id="cd04037">
    <property type="entry name" value="C2E_Ferlin"/>
    <property type="match status" value="1"/>
</dbReference>
<evidence type="ECO:0000256" key="6">
    <source>
        <dbReference type="SAM" id="Coils"/>
    </source>
</evidence>
<feature type="domain" description="C2" evidence="8">
    <location>
        <begin position="1168"/>
        <end position="1291"/>
    </location>
</feature>
<keyword evidence="4 7" id="KW-1133">Transmembrane helix</keyword>
<dbReference type="InterPro" id="IPR012561">
    <property type="entry name" value="Ferlin_B-domain"/>
</dbReference>
<evidence type="ECO:0000313" key="10">
    <source>
        <dbReference type="Proteomes" id="UP001549920"/>
    </source>
</evidence>
<dbReference type="InterPro" id="IPR035892">
    <property type="entry name" value="C2_domain_sf"/>
</dbReference>
<evidence type="ECO:0000313" key="9">
    <source>
        <dbReference type="EMBL" id="KAL0902152.1"/>
    </source>
</evidence>
<evidence type="ECO:0000256" key="7">
    <source>
        <dbReference type="SAM" id="Phobius"/>
    </source>
</evidence>
<feature type="coiled-coil region" evidence="6">
    <location>
        <begin position="521"/>
        <end position="550"/>
    </location>
</feature>
<keyword evidence="5 7" id="KW-0472">Membrane</keyword>
<dbReference type="InterPro" id="IPR012968">
    <property type="entry name" value="FerIin_dom"/>
</dbReference>
<gene>
    <name evidence="9" type="ORF">ABMA27_000094</name>
</gene>
<dbReference type="PANTHER" id="PTHR12546">
    <property type="entry name" value="FER-1-LIKE"/>
    <property type="match status" value="1"/>
</dbReference>
<keyword evidence="6" id="KW-0175">Coiled coil</keyword>
<evidence type="ECO:0000256" key="1">
    <source>
        <dbReference type="ARBA" id="ARBA00004167"/>
    </source>
</evidence>
<dbReference type="Proteomes" id="UP001549920">
    <property type="component" value="Unassembled WGS sequence"/>
</dbReference>
<dbReference type="Pfam" id="PF08150">
    <property type="entry name" value="FerB"/>
    <property type="match status" value="1"/>
</dbReference>